<evidence type="ECO:0000313" key="3">
    <source>
        <dbReference type="Proteomes" id="UP000245790"/>
    </source>
</evidence>
<organism evidence="2 3">
    <name type="scientific">Pleionea mediterranea</name>
    <dbReference type="NCBI Taxonomy" id="523701"/>
    <lineage>
        <taxon>Bacteria</taxon>
        <taxon>Pseudomonadati</taxon>
        <taxon>Pseudomonadota</taxon>
        <taxon>Gammaproteobacteria</taxon>
        <taxon>Oceanospirillales</taxon>
        <taxon>Pleioneaceae</taxon>
        <taxon>Pleionea</taxon>
    </lineage>
</organism>
<sequence length="97" mass="10885">MKGLFSWIEKGDELLQSYLGLFLTSSLLLVAYVIYSYLNPVGLHHPGVYIMLLAYPTTVAGYLIVSNKKYRLRSVLLLISTLFIAVVDTLLRANGFN</sequence>
<feature type="transmembrane region" description="Helical" evidence="1">
    <location>
        <begin position="47"/>
        <end position="65"/>
    </location>
</feature>
<comment type="caution">
    <text evidence="2">The sequence shown here is derived from an EMBL/GenBank/DDBJ whole genome shotgun (WGS) entry which is preliminary data.</text>
</comment>
<keyword evidence="1" id="KW-1133">Transmembrane helix</keyword>
<keyword evidence="1" id="KW-0472">Membrane</keyword>
<dbReference type="RefSeq" id="WP_109764616.1">
    <property type="nucleotide sequence ID" value="NZ_QGGU01000011.1"/>
</dbReference>
<accession>A0A316FI17</accession>
<name>A0A316FI17_9GAMM</name>
<gene>
    <name evidence="2" type="ORF">C8D97_111111</name>
</gene>
<feature type="transmembrane region" description="Helical" evidence="1">
    <location>
        <begin position="72"/>
        <end position="91"/>
    </location>
</feature>
<keyword evidence="1" id="KW-0812">Transmembrane</keyword>
<evidence type="ECO:0000256" key="1">
    <source>
        <dbReference type="SAM" id="Phobius"/>
    </source>
</evidence>
<dbReference type="Proteomes" id="UP000245790">
    <property type="component" value="Unassembled WGS sequence"/>
</dbReference>
<dbReference type="AlphaFoldDB" id="A0A316FI17"/>
<keyword evidence="3" id="KW-1185">Reference proteome</keyword>
<proteinExistence type="predicted"/>
<reference evidence="2 3" key="1">
    <citation type="submission" date="2018-05" db="EMBL/GenBank/DDBJ databases">
        <title>Genomic Encyclopedia of Type Strains, Phase IV (KMG-IV): sequencing the most valuable type-strain genomes for metagenomic binning, comparative biology and taxonomic classification.</title>
        <authorList>
            <person name="Goeker M."/>
        </authorList>
    </citation>
    <scope>NUCLEOTIDE SEQUENCE [LARGE SCALE GENOMIC DNA]</scope>
    <source>
        <strain evidence="2 3">DSM 25350</strain>
    </source>
</reference>
<evidence type="ECO:0000313" key="2">
    <source>
        <dbReference type="EMBL" id="PWK47366.1"/>
    </source>
</evidence>
<protein>
    <submittedName>
        <fullName evidence="2">Uncharacterized protein</fullName>
    </submittedName>
</protein>
<feature type="transmembrane region" description="Helical" evidence="1">
    <location>
        <begin position="15"/>
        <end position="35"/>
    </location>
</feature>
<dbReference type="EMBL" id="QGGU01000011">
    <property type="protein sequence ID" value="PWK47366.1"/>
    <property type="molecule type" value="Genomic_DNA"/>
</dbReference>